<feature type="domain" description="RNA polymerase sigma-70" evidence="7">
    <location>
        <begin position="350"/>
        <end position="363"/>
    </location>
</feature>
<comment type="subcellular location">
    <subcellularLocation>
        <location evidence="6">Plastid</location>
        <location evidence="6">Chloroplast</location>
    </subcellularLocation>
</comment>
<dbReference type="InterPro" id="IPR016262">
    <property type="entry name" value="RNA_pol_sigma_SigB/C/D/F"/>
</dbReference>
<evidence type="ECO:0000256" key="4">
    <source>
        <dbReference type="ARBA" id="ARBA00023125"/>
    </source>
</evidence>
<dbReference type="InterPro" id="IPR007627">
    <property type="entry name" value="RNA_pol_sigma70_r2"/>
</dbReference>
<dbReference type="FunCoup" id="A0A7J7CTW5">
    <property type="interactions" value="1064"/>
</dbReference>
<evidence type="ECO:0000256" key="5">
    <source>
        <dbReference type="ARBA" id="ARBA00023163"/>
    </source>
</evidence>
<keyword evidence="5 6" id="KW-0804">Transcription</keyword>
<protein>
    <recommendedName>
        <fullName evidence="6">RNA polymerase sigma factor</fullName>
    </recommendedName>
</protein>
<keyword evidence="2 6" id="KW-0805">Transcription regulation</keyword>
<sequence>MEVGRNLLSSPPSFPAKAHLKNSLSSSSSVLMLHDQAAPAITSIVRHLPTSVLVQEQRDDYKPPLNMFKDEKIVQATLDGRQIETRASINEEKNTDNLDQLVQDFERQLLHWPALWSLLTPSRIGECSSSSLTKQLITTDTDKLMHVEPHDVVSLAKEALSASMEAALLASNPTDLGNSLSTWFASVLEYECLPDMSPEKEKTVRSTRRLERQNKRRRVRKPTDIAYETYSSRNVEVKRKTRDGFSQDPLRFFLWNPETKQLLTAEQESDLVGKVQDLLILEGVKSRLRNQFDREPTLVEWAEAVGISCSDLQSQLRSGNKSKDKLIYANLRLVVHIAKQYQGRGLSLQDLLQEGSMGLMKSVEKFKPLGGCRFSSYAYWWIRQTTKKAIYQHSRTIRLPESIYALLGKVMEAKRSYAREGNYGPSKEEIARHVGITVDKLDKLLVSTRKPMSLQKPIWADQDTTFQEVTADMSIETPETSVAKKLMRQHVRHLLRVLNPRERRIIRLRFGIDEGERKTLSEIGTMYGLCKERVRQVESRALSKLKKCLSSEGLEAYVDLLAQM</sequence>
<gene>
    <name evidence="8" type="ORF">HS088_TW13G00422</name>
</gene>
<keyword evidence="3 6" id="KW-0731">Sigma factor</keyword>
<dbReference type="PANTHER" id="PTHR30603:SF45">
    <property type="entry name" value="RNA POLYMERASE SIGMA FACTOR SIGF, CHLOROPLASTIC"/>
    <property type="match status" value="1"/>
</dbReference>
<dbReference type="Gene3D" id="1.10.10.10">
    <property type="entry name" value="Winged helix-like DNA-binding domain superfamily/Winged helix DNA-binding domain"/>
    <property type="match status" value="2"/>
</dbReference>
<dbReference type="OrthoDB" id="206108at2759"/>
<comment type="function">
    <text evidence="6">Sigma factors are initiation factors that promote the attachment of plastid-encoded RNA polymerase (PEP) to specific initiation sites and are then released.</text>
</comment>
<keyword evidence="6" id="KW-0150">Chloroplast</keyword>
<keyword evidence="6" id="KW-0934">Plastid</keyword>
<dbReference type="PIRSF" id="PIRSF000767">
    <property type="entry name" value="RNA_pol_sigma_SigB/C/D"/>
    <property type="match status" value="1"/>
</dbReference>
<dbReference type="GO" id="GO:0003677">
    <property type="term" value="F:DNA binding"/>
    <property type="evidence" value="ECO:0007669"/>
    <property type="project" value="UniProtKB-KW"/>
</dbReference>
<dbReference type="SUPFAM" id="SSF88946">
    <property type="entry name" value="Sigma2 domain of RNA polymerase sigma factors"/>
    <property type="match status" value="1"/>
</dbReference>
<dbReference type="InterPro" id="IPR013324">
    <property type="entry name" value="RNA_pol_sigma_r3/r4-like"/>
</dbReference>
<dbReference type="InterPro" id="IPR050239">
    <property type="entry name" value="Sigma-70_RNA_pol_init_factors"/>
</dbReference>
<dbReference type="PANTHER" id="PTHR30603">
    <property type="entry name" value="RNA POLYMERASE SIGMA FACTOR RPO"/>
    <property type="match status" value="1"/>
</dbReference>
<organism evidence="8 9">
    <name type="scientific">Tripterygium wilfordii</name>
    <name type="common">Thunder God vine</name>
    <dbReference type="NCBI Taxonomy" id="458696"/>
    <lineage>
        <taxon>Eukaryota</taxon>
        <taxon>Viridiplantae</taxon>
        <taxon>Streptophyta</taxon>
        <taxon>Embryophyta</taxon>
        <taxon>Tracheophyta</taxon>
        <taxon>Spermatophyta</taxon>
        <taxon>Magnoliopsida</taxon>
        <taxon>eudicotyledons</taxon>
        <taxon>Gunneridae</taxon>
        <taxon>Pentapetalae</taxon>
        <taxon>rosids</taxon>
        <taxon>fabids</taxon>
        <taxon>Celastrales</taxon>
        <taxon>Celastraceae</taxon>
        <taxon>Tripterygium</taxon>
    </lineage>
</organism>
<dbReference type="Gene3D" id="1.20.120.1810">
    <property type="match status" value="1"/>
</dbReference>
<dbReference type="Pfam" id="PF04545">
    <property type="entry name" value="Sigma70_r4"/>
    <property type="match status" value="1"/>
</dbReference>
<comment type="caution">
    <text evidence="8">The sequence shown here is derived from an EMBL/GenBank/DDBJ whole genome shotgun (WGS) entry which is preliminary data.</text>
</comment>
<dbReference type="NCBIfam" id="TIGR02937">
    <property type="entry name" value="sigma70-ECF"/>
    <property type="match status" value="1"/>
</dbReference>
<dbReference type="InterPro" id="IPR014284">
    <property type="entry name" value="RNA_pol_sigma-70_dom"/>
</dbReference>
<evidence type="ECO:0000256" key="1">
    <source>
        <dbReference type="ARBA" id="ARBA00007788"/>
    </source>
</evidence>
<evidence type="ECO:0000256" key="6">
    <source>
        <dbReference type="PIRNR" id="PIRNR000767"/>
    </source>
</evidence>
<reference evidence="8 9" key="1">
    <citation type="journal article" date="2020" name="Nat. Commun.">
        <title>Genome of Tripterygium wilfordii and identification of cytochrome P450 involved in triptolide biosynthesis.</title>
        <authorList>
            <person name="Tu L."/>
            <person name="Su P."/>
            <person name="Zhang Z."/>
            <person name="Gao L."/>
            <person name="Wang J."/>
            <person name="Hu T."/>
            <person name="Zhou J."/>
            <person name="Zhang Y."/>
            <person name="Zhao Y."/>
            <person name="Liu Y."/>
            <person name="Song Y."/>
            <person name="Tong Y."/>
            <person name="Lu Y."/>
            <person name="Yang J."/>
            <person name="Xu C."/>
            <person name="Jia M."/>
            <person name="Peters R.J."/>
            <person name="Huang L."/>
            <person name="Gao W."/>
        </authorList>
    </citation>
    <scope>NUCLEOTIDE SEQUENCE [LARGE SCALE GENOMIC DNA]</scope>
    <source>
        <strain evidence="9">cv. XIE 37</strain>
        <tissue evidence="8">Leaf</tissue>
    </source>
</reference>
<dbReference type="AlphaFoldDB" id="A0A7J7CTW5"/>
<dbReference type="GO" id="GO:0009507">
    <property type="term" value="C:chloroplast"/>
    <property type="evidence" value="ECO:0007669"/>
    <property type="project" value="UniProtKB-SubCell"/>
</dbReference>
<evidence type="ECO:0000313" key="8">
    <source>
        <dbReference type="EMBL" id="KAF5737537.1"/>
    </source>
</evidence>
<evidence type="ECO:0000256" key="3">
    <source>
        <dbReference type="ARBA" id="ARBA00023082"/>
    </source>
</evidence>
<dbReference type="InterPro" id="IPR013325">
    <property type="entry name" value="RNA_pol_sigma_r2"/>
</dbReference>
<accession>A0A7J7CTW5</accession>
<dbReference type="InterPro" id="IPR000943">
    <property type="entry name" value="RNA_pol_sigma70"/>
</dbReference>
<comment type="similarity">
    <text evidence="1 6">Belongs to the sigma-70 factor family.</text>
</comment>
<dbReference type="EMBL" id="JAAARO010000013">
    <property type="protein sequence ID" value="KAF5737537.1"/>
    <property type="molecule type" value="Genomic_DNA"/>
</dbReference>
<dbReference type="PROSITE" id="PS00715">
    <property type="entry name" value="SIGMA70_1"/>
    <property type="match status" value="1"/>
</dbReference>
<keyword evidence="9" id="KW-1185">Reference proteome</keyword>
<dbReference type="InterPro" id="IPR007630">
    <property type="entry name" value="RNA_pol_sigma70_r4"/>
</dbReference>
<evidence type="ECO:0000313" key="9">
    <source>
        <dbReference type="Proteomes" id="UP000593562"/>
    </source>
</evidence>
<dbReference type="InParanoid" id="A0A7J7CTW5"/>
<dbReference type="PRINTS" id="PR00046">
    <property type="entry name" value="SIGMA70FCT"/>
</dbReference>
<dbReference type="Proteomes" id="UP000593562">
    <property type="component" value="Unassembled WGS sequence"/>
</dbReference>
<dbReference type="Pfam" id="PF04539">
    <property type="entry name" value="Sigma70_r3"/>
    <property type="match status" value="1"/>
</dbReference>
<dbReference type="InterPro" id="IPR036388">
    <property type="entry name" value="WH-like_DNA-bd_sf"/>
</dbReference>
<keyword evidence="4 6" id="KW-0238">DNA-binding</keyword>
<dbReference type="GO" id="GO:0016987">
    <property type="term" value="F:sigma factor activity"/>
    <property type="evidence" value="ECO:0007669"/>
    <property type="project" value="UniProtKB-UniRule"/>
</dbReference>
<dbReference type="Pfam" id="PF04542">
    <property type="entry name" value="Sigma70_r2"/>
    <property type="match status" value="1"/>
</dbReference>
<dbReference type="SUPFAM" id="SSF88659">
    <property type="entry name" value="Sigma3 and sigma4 domains of RNA polymerase sigma factors"/>
    <property type="match status" value="2"/>
</dbReference>
<evidence type="ECO:0000259" key="7">
    <source>
        <dbReference type="PROSITE" id="PS00715"/>
    </source>
</evidence>
<proteinExistence type="inferred from homology"/>
<evidence type="ECO:0000256" key="2">
    <source>
        <dbReference type="ARBA" id="ARBA00023015"/>
    </source>
</evidence>
<dbReference type="GO" id="GO:0006352">
    <property type="term" value="P:DNA-templated transcription initiation"/>
    <property type="evidence" value="ECO:0007669"/>
    <property type="project" value="UniProtKB-UniRule"/>
</dbReference>
<dbReference type="GO" id="GO:0071482">
    <property type="term" value="P:cellular response to light stimulus"/>
    <property type="evidence" value="ECO:0007669"/>
    <property type="project" value="UniProtKB-ARBA"/>
</dbReference>
<dbReference type="CDD" id="cd06171">
    <property type="entry name" value="Sigma70_r4"/>
    <property type="match status" value="1"/>
</dbReference>
<dbReference type="InterPro" id="IPR007624">
    <property type="entry name" value="RNA_pol_sigma70_r3"/>
</dbReference>
<name>A0A7J7CTW5_TRIWF</name>